<evidence type="ECO:0000256" key="4">
    <source>
        <dbReference type="ARBA" id="ARBA00023125"/>
    </source>
</evidence>
<dbReference type="RefSeq" id="WP_223995218.1">
    <property type="nucleotide sequence ID" value="NZ_CAJZAG010000016.1"/>
</dbReference>
<dbReference type="CDD" id="cd17535">
    <property type="entry name" value="REC_NarL-like"/>
    <property type="match status" value="1"/>
</dbReference>
<feature type="modified residue" description="4-aspartylphosphate" evidence="6">
    <location>
        <position position="80"/>
    </location>
</feature>
<dbReference type="EMBL" id="CAJZAG010000016">
    <property type="protein sequence ID" value="CAG9185900.1"/>
    <property type="molecule type" value="Genomic_DNA"/>
</dbReference>
<keyword evidence="2" id="KW-0902">Two-component regulatory system</keyword>
<dbReference type="PROSITE" id="PS50110">
    <property type="entry name" value="RESPONSE_REGULATORY"/>
    <property type="match status" value="1"/>
</dbReference>
<dbReference type="InterPro" id="IPR001789">
    <property type="entry name" value="Sig_transdc_resp-reg_receiver"/>
</dbReference>
<keyword evidence="4" id="KW-0238">DNA-binding</keyword>
<dbReference type="SUPFAM" id="SSF52172">
    <property type="entry name" value="CheY-like"/>
    <property type="match status" value="1"/>
</dbReference>
<dbReference type="SMART" id="SM00421">
    <property type="entry name" value="HTH_LUXR"/>
    <property type="match status" value="1"/>
</dbReference>
<proteinExistence type="predicted"/>
<evidence type="ECO:0000313" key="9">
    <source>
        <dbReference type="EMBL" id="CAG9185900.1"/>
    </source>
</evidence>
<dbReference type="PROSITE" id="PS00622">
    <property type="entry name" value="HTH_LUXR_1"/>
    <property type="match status" value="1"/>
</dbReference>
<evidence type="ECO:0000259" key="8">
    <source>
        <dbReference type="PROSITE" id="PS50110"/>
    </source>
</evidence>
<comment type="caution">
    <text evidence="9">The sequence shown here is derived from an EMBL/GenBank/DDBJ whole genome shotgun (WGS) entry which is preliminary data.</text>
</comment>
<dbReference type="InterPro" id="IPR000792">
    <property type="entry name" value="Tscrpt_reg_LuxR_C"/>
</dbReference>
<dbReference type="Proteomes" id="UP000706525">
    <property type="component" value="Unassembled WGS sequence"/>
</dbReference>
<dbReference type="InterPro" id="IPR058245">
    <property type="entry name" value="NreC/VraR/RcsB-like_REC"/>
</dbReference>
<sequence length="240" mass="26040">MADLNGHTTGRAAGAYHVSATTLSDTRKRVLLVDPHAVMREGLKLILRELGGTIVVGEASDGIEAVSLCQSLRPDLVIMDLQLSSLDGVDAIAKMRRSREALSIVVLSGVVSEIRATQAFKAGAHAFVLKRSGSRELSSALAAVSRGCRHVDPAMKAEQIQVDGECLSPAGTDSATKITVRERQVLKMIAEGKRTRRIAEELFVSLKTVETHRMNVMRKLDAHNAAEVSYWARRFGLIEV</sequence>
<keyword evidence="10" id="KW-1185">Reference proteome</keyword>
<reference evidence="9 10" key="1">
    <citation type="submission" date="2021-08" db="EMBL/GenBank/DDBJ databases">
        <authorList>
            <person name="Peeters C."/>
        </authorList>
    </citation>
    <scope>NUCLEOTIDE SEQUENCE [LARGE SCALE GENOMIC DNA]</scope>
    <source>
        <strain evidence="9 10">LMG 32289</strain>
    </source>
</reference>
<keyword evidence="1 6" id="KW-0597">Phosphoprotein</keyword>
<dbReference type="CDD" id="cd06170">
    <property type="entry name" value="LuxR_C_like"/>
    <property type="match status" value="1"/>
</dbReference>
<evidence type="ECO:0000259" key="7">
    <source>
        <dbReference type="PROSITE" id="PS50043"/>
    </source>
</evidence>
<dbReference type="Pfam" id="PF00196">
    <property type="entry name" value="GerE"/>
    <property type="match status" value="1"/>
</dbReference>
<evidence type="ECO:0000256" key="5">
    <source>
        <dbReference type="ARBA" id="ARBA00023163"/>
    </source>
</evidence>
<protein>
    <submittedName>
        <fullName evidence="9">Transcriptional regulatory protein LiaR</fullName>
    </submittedName>
</protein>
<evidence type="ECO:0000256" key="6">
    <source>
        <dbReference type="PROSITE-ProRule" id="PRU00169"/>
    </source>
</evidence>
<keyword evidence="3" id="KW-0805">Transcription regulation</keyword>
<dbReference type="PANTHER" id="PTHR43214:SF3">
    <property type="entry name" value="RESPONSE REGULATOR UVRY"/>
    <property type="match status" value="1"/>
</dbReference>
<evidence type="ECO:0000313" key="10">
    <source>
        <dbReference type="Proteomes" id="UP000706525"/>
    </source>
</evidence>
<name>A0ABN7ZIU6_9BURK</name>
<dbReference type="Pfam" id="PF00072">
    <property type="entry name" value="Response_reg"/>
    <property type="match status" value="1"/>
</dbReference>
<organism evidence="9 10">
    <name type="scientific">Cupriavidus pampae</name>
    <dbReference type="NCBI Taxonomy" id="659251"/>
    <lineage>
        <taxon>Bacteria</taxon>
        <taxon>Pseudomonadati</taxon>
        <taxon>Pseudomonadota</taxon>
        <taxon>Betaproteobacteria</taxon>
        <taxon>Burkholderiales</taxon>
        <taxon>Burkholderiaceae</taxon>
        <taxon>Cupriavidus</taxon>
    </lineage>
</organism>
<dbReference type="PROSITE" id="PS50043">
    <property type="entry name" value="HTH_LUXR_2"/>
    <property type="match status" value="1"/>
</dbReference>
<dbReference type="Gene3D" id="3.40.50.2300">
    <property type="match status" value="1"/>
</dbReference>
<evidence type="ECO:0000256" key="1">
    <source>
        <dbReference type="ARBA" id="ARBA00022553"/>
    </source>
</evidence>
<feature type="domain" description="HTH luxR-type" evidence="7">
    <location>
        <begin position="171"/>
        <end position="236"/>
    </location>
</feature>
<dbReference type="PRINTS" id="PR00038">
    <property type="entry name" value="HTHLUXR"/>
</dbReference>
<dbReference type="InterPro" id="IPR016032">
    <property type="entry name" value="Sig_transdc_resp-reg_C-effctor"/>
</dbReference>
<feature type="domain" description="Response regulatory" evidence="8">
    <location>
        <begin position="29"/>
        <end position="145"/>
    </location>
</feature>
<evidence type="ECO:0000256" key="3">
    <source>
        <dbReference type="ARBA" id="ARBA00023015"/>
    </source>
</evidence>
<dbReference type="InterPro" id="IPR039420">
    <property type="entry name" value="WalR-like"/>
</dbReference>
<dbReference type="SMART" id="SM00448">
    <property type="entry name" value="REC"/>
    <property type="match status" value="1"/>
</dbReference>
<evidence type="ECO:0000256" key="2">
    <source>
        <dbReference type="ARBA" id="ARBA00023012"/>
    </source>
</evidence>
<keyword evidence="5" id="KW-0804">Transcription</keyword>
<dbReference type="PANTHER" id="PTHR43214">
    <property type="entry name" value="TWO-COMPONENT RESPONSE REGULATOR"/>
    <property type="match status" value="1"/>
</dbReference>
<accession>A0ABN7ZIU6</accession>
<gene>
    <name evidence="9" type="primary">liaR</name>
    <name evidence="9" type="ORF">LMG32289_06151</name>
</gene>
<dbReference type="SUPFAM" id="SSF46894">
    <property type="entry name" value="C-terminal effector domain of the bipartite response regulators"/>
    <property type="match status" value="1"/>
</dbReference>
<dbReference type="InterPro" id="IPR011006">
    <property type="entry name" value="CheY-like_superfamily"/>
</dbReference>